<feature type="domain" description="Mce/MlaD" evidence="2">
    <location>
        <begin position="36"/>
        <end position="114"/>
    </location>
</feature>
<keyword evidence="4" id="KW-1185">Reference proteome</keyword>
<reference evidence="3" key="2">
    <citation type="submission" date="2020-09" db="EMBL/GenBank/DDBJ databases">
        <authorList>
            <person name="Sun Q."/>
            <person name="Kim S."/>
        </authorList>
    </citation>
    <scope>NUCLEOTIDE SEQUENCE</scope>
    <source>
        <strain evidence="3">KCTC 42590</strain>
    </source>
</reference>
<dbReference type="GO" id="GO:0005543">
    <property type="term" value="F:phospholipid binding"/>
    <property type="evidence" value="ECO:0007669"/>
    <property type="project" value="TreeGrafter"/>
</dbReference>
<dbReference type="InterPro" id="IPR052336">
    <property type="entry name" value="MlaD_Phospholipid_Transporter"/>
</dbReference>
<name>A0A919AWZ7_9PROT</name>
<dbReference type="EMBL" id="BNCI01000002">
    <property type="protein sequence ID" value="GHF27367.1"/>
    <property type="molecule type" value="Genomic_DNA"/>
</dbReference>
<dbReference type="GO" id="GO:0005548">
    <property type="term" value="F:phospholipid transporter activity"/>
    <property type="evidence" value="ECO:0007669"/>
    <property type="project" value="TreeGrafter"/>
</dbReference>
<dbReference type="InterPro" id="IPR003399">
    <property type="entry name" value="Mce/MlaD"/>
</dbReference>
<dbReference type="Proteomes" id="UP000630923">
    <property type="component" value="Unassembled WGS sequence"/>
</dbReference>
<dbReference type="AlphaFoldDB" id="A0A919AWZ7"/>
<feature type="transmembrane region" description="Helical" evidence="1">
    <location>
        <begin position="6"/>
        <end position="26"/>
    </location>
</feature>
<keyword evidence="1" id="KW-0812">Transmembrane</keyword>
<dbReference type="Pfam" id="PF02470">
    <property type="entry name" value="MlaD"/>
    <property type="match status" value="1"/>
</dbReference>
<dbReference type="PANTHER" id="PTHR33371:SF4">
    <property type="entry name" value="INTERMEMBRANE PHOSPHOLIPID TRANSPORT SYSTEM BINDING PROTEIN MLAD"/>
    <property type="match status" value="1"/>
</dbReference>
<gene>
    <name evidence="3" type="ORF">GCM10017044_23020</name>
</gene>
<dbReference type="RefSeq" id="WP_191253100.1">
    <property type="nucleotide sequence ID" value="NZ_BNCI01000002.1"/>
</dbReference>
<sequence>MSGNLVESIIGAVVLVVAGWFLVFAYERTDMAAGGDGYSLVAKFDRVDGLNIGSDVRLSGIKVGTVIRQELDPATYQAVVTFTVQDKIGLPEDTAAAITSEGLLGGAYLSLIPGGYDELLEDGDEISETQDAVDLVGLIGKFMYGSNDEKPSSN</sequence>
<evidence type="ECO:0000313" key="4">
    <source>
        <dbReference type="Proteomes" id="UP000630923"/>
    </source>
</evidence>
<protein>
    <submittedName>
        <fullName evidence="3">ATPase AAA</fullName>
    </submittedName>
</protein>
<proteinExistence type="predicted"/>
<accession>A0A919AWZ7</accession>
<evidence type="ECO:0000259" key="2">
    <source>
        <dbReference type="Pfam" id="PF02470"/>
    </source>
</evidence>
<evidence type="ECO:0000256" key="1">
    <source>
        <dbReference type="SAM" id="Phobius"/>
    </source>
</evidence>
<dbReference type="PANTHER" id="PTHR33371">
    <property type="entry name" value="INTERMEMBRANE PHOSPHOLIPID TRANSPORT SYSTEM BINDING PROTEIN MLAD-RELATED"/>
    <property type="match status" value="1"/>
</dbReference>
<comment type="caution">
    <text evidence="3">The sequence shown here is derived from an EMBL/GenBank/DDBJ whole genome shotgun (WGS) entry which is preliminary data.</text>
</comment>
<keyword evidence="1" id="KW-1133">Transmembrane helix</keyword>
<reference evidence="3" key="1">
    <citation type="journal article" date="2014" name="Int. J. Syst. Evol. Microbiol.">
        <title>Complete genome sequence of Corynebacterium casei LMG S-19264T (=DSM 44701T), isolated from a smear-ripened cheese.</title>
        <authorList>
            <consortium name="US DOE Joint Genome Institute (JGI-PGF)"/>
            <person name="Walter F."/>
            <person name="Albersmeier A."/>
            <person name="Kalinowski J."/>
            <person name="Ruckert C."/>
        </authorList>
    </citation>
    <scope>NUCLEOTIDE SEQUENCE</scope>
    <source>
        <strain evidence="3">KCTC 42590</strain>
    </source>
</reference>
<organism evidence="3 4">
    <name type="scientific">Kordiimonas sediminis</name>
    <dbReference type="NCBI Taxonomy" id="1735581"/>
    <lineage>
        <taxon>Bacteria</taxon>
        <taxon>Pseudomonadati</taxon>
        <taxon>Pseudomonadota</taxon>
        <taxon>Alphaproteobacteria</taxon>
        <taxon>Kordiimonadales</taxon>
        <taxon>Kordiimonadaceae</taxon>
        <taxon>Kordiimonas</taxon>
    </lineage>
</organism>
<evidence type="ECO:0000313" key="3">
    <source>
        <dbReference type="EMBL" id="GHF27367.1"/>
    </source>
</evidence>
<keyword evidence="1" id="KW-0472">Membrane</keyword>
<dbReference type="NCBIfam" id="TIGR04430">
    <property type="entry name" value="OM_asym_MlaD"/>
    <property type="match status" value="1"/>
</dbReference>
<dbReference type="InterPro" id="IPR030970">
    <property type="entry name" value="ABC_MlaD"/>
</dbReference>